<gene>
    <name evidence="2" type="primary">LOC107789954</name>
</gene>
<dbReference type="Proteomes" id="UP000790787">
    <property type="component" value="Chromosome 6"/>
</dbReference>
<evidence type="ECO:0000313" key="2">
    <source>
        <dbReference type="RefSeq" id="XP_075112353.1"/>
    </source>
</evidence>
<name>A0AC58US73_TOBAC</name>
<accession>A0AC58US73</accession>
<evidence type="ECO:0000313" key="1">
    <source>
        <dbReference type="Proteomes" id="UP000790787"/>
    </source>
</evidence>
<proteinExistence type="predicted"/>
<reference evidence="2" key="2">
    <citation type="submission" date="2025-08" db="UniProtKB">
        <authorList>
            <consortium name="RefSeq"/>
        </authorList>
    </citation>
    <scope>IDENTIFICATION</scope>
    <source>
        <tissue evidence="2">Leaf</tissue>
    </source>
</reference>
<reference evidence="1" key="1">
    <citation type="journal article" date="2014" name="Nat. Commun.">
        <title>The tobacco genome sequence and its comparison with those of tomato and potato.</title>
        <authorList>
            <person name="Sierro N."/>
            <person name="Battey J.N."/>
            <person name="Ouadi S."/>
            <person name="Bakaher N."/>
            <person name="Bovet L."/>
            <person name="Willig A."/>
            <person name="Goepfert S."/>
            <person name="Peitsch M.C."/>
            <person name="Ivanov N.V."/>
        </authorList>
    </citation>
    <scope>NUCLEOTIDE SEQUENCE [LARGE SCALE GENOMIC DNA]</scope>
</reference>
<dbReference type="RefSeq" id="XP_075112353.1">
    <property type="nucleotide sequence ID" value="XM_075256252.1"/>
</dbReference>
<keyword evidence="1" id="KW-1185">Reference proteome</keyword>
<protein>
    <submittedName>
        <fullName evidence="2">Uncharacterized protein LOC107789954</fullName>
    </submittedName>
</protein>
<organism evidence="1 2">
    <name type="scientific">Nicotiana tabacum</name>
    <name type="common">Common tobacco</name>
    <dbReference type="NCBI Taxonomy" id="4097"/>
    <lineage>
        <taxon>Eukaryota</taxon>
        <taxon>Viridiplantae</taxon>
        <taxon>Streptophyta</taxon>
        <taxon>Embryophyta</taxon>
        <taxon>Tracheophyta</taxon>
        <taxon>Spermatophyta</taxon>
        <taxon>Magnoliopsida</taxon>
        <taxon>eudicotyledons</taxon>
        <taxon>Gunneridae</taxon>
        <taxon>Pentapetalae</taxon>
        <taxon>asterids</taxon>
        <taxon>lamiids</taxon>
        <taxon>Solanales</taxon>
        <taxon>Solanaceae</taxon>
        <taxon>Nicotianoideae</taxon>
        <taxon>Nicotianeae</taxon>
        <taxon>Nicotiana</taxon>
    </lineage>
</organism>
<sequence>MTEECKLTIVGRFLKPRPQIERIRSNFRELFPIKGDAKIGVYDNYNIFIDFTNEDDFKSVWHRRVIEIKGLQIWLQKWSPDFKLDEDIPIVPVWVLFPGIPFNMHTWHYVKQIASNVGTPLALDAATYGKTRPSMAKVRVEIDLTKPIPSSVWVGSEDENSPLKGYTQKIEYENIPKYCKHCRKIGHNMMNCRVLEKIRTIEVNEGETNAENMIPLQTEEGSSKNQKENSAGNGGQKKNMAKQNATKVDKARPTVTERLSKRKKKKEKSQENAKKSKVIFKKVQVQENSKKRIAKATNYIQSEQSLSEIKESIQSQSDQRKQSHQQQVQTIIMDNKPTADIVEAPNISKEDRRHDKGKPGDIDNNTMVDQEYQLLIWKFLGFQHCISNYNGQIWYFWNINCDSIFIAEDEQHITIKFEDGVNNHGSYISAVYAKCTSTERKDLWNSLEQDNLSIDGPLYIGGDFNVITNPDKKLGRRPYMVHRCLNFINCMDNCGVIDIGFSGSKFTWCNNRRPSKRIWKILDRIFINDTWDQRSKSTTVRQLARTGFDHRPLLMKCFNTNQSYISYFKRLSQWSREEIGDINDLIIKWAKKVQIFKDMDVATIFDNNMEESNKAHAEYIKWLSMQESFLKQKTQTRWFYEGDSNTRKRRRKQQLNMIKNHRGK</sequence>